<dbReference type="RefSeq" id="WP_132545829.1">
    <property type="nucleotide sequence ID" value="NZ_SLWY01000036.1"/>
</dbReference>
<feature type="domain" description="CoA-binding" evidence="1">
    <location>
        <begin position="16"/>
        <end position="113"/>
    </location>
</feature>
<name>A0A4R2L9T2_9GAMM</name>
<reference evidence="2 3" key="1">
    <citation type="submission" date="2019-03" db="EMBL/GenBank/DDBJ databases">
        <title>Genomic Encyclopedia of Type Strains, Phase IV (KMG-IV): sequencing the most valuable type-strain genomes for metagenomic binning, comparative biology and taxonomic classification.</title>
        <authorList>
            <person name="Goeker M."/>
        </authorList>
    </citation>
    <scope>NUCLEOTIDE SEQUENCE [LARGE SCALE GENOMIC DNA]</scope>
    <source>
        <strain evidence="2 3">DSM 25287</strain>
    </source>
</reference>
<gene>
    <name evidence="2" type="ORF">EV699_1369</name>
</gene>
<comment type="caution">
    <text evidence="2">The sequence shown here is derived from an EMBL/GenBank/DDBJ whole genome shotgun (WGS) entry which is preliminary data.</text>
</comment>
<dbReference type="SUPFAM" id="SSF51735">
    <property type="entry name" value="NAD(P)-binding Rossmann-fold domains"/>
    <property type="match status" value="1"/>
</dbReference>
<dbReference type="EMBL" id="SLWY01000036">
    <property type="protein sequence ID" value="TCO76005.1"/>
    <property type="molecule type" value="Genomic_DNA"/>
</dbReference>
<organism evidence="2 3">
    <name type="scientific">Plasticicumulans lactativorans</name>
    <dbReference type="NCBI Taxonomy" id="1133106"/>
    <lineage>
        <taxon>Bacteria</taxon>
        <taxon>Pseudomonadati</taxon>
        <taxon>Pseudomonadota</taxon>
        <taxon>Gammaproteobacteria</taxon>
        <taxon>Candidatus Competibacteraceae</taxon>
        <taxon>Plasticicumulans</taxon>
    </lineage>
</organism>
<evidence type="ECO:0000259" key="1">
    <source>
        <dbReference type="SMART" id="SM00881"/>
    </source>
</evidence>
<dbReference type="InterPro" id="IPR003781">
    <property type="entry name" value="CoA-bd"/>
</dbReference>
<dbReference type="OrthoDB" id="9807426at2"/>
<dbReference type="Pfam" id="PF13380">
    <property type="entry name" value="CoA_binding_2"/>
    <property type="match status" value="1"/>
</dbReference>
<dbReference type="AlphaFoldDB" id="A0A4R2L9T2"/>
<accession>A0A4R2L9T2</accession>
<dbReference type="InterPro" id="IPR036291">
    <property type="entry name" value="NAD(P)-bd_dom_sf"/>
</dbReference>
<dbReference type="PANTHER" id="PTHR33303:SF2">
    <property type="entry name" value="COA-BINDING DOMAIN-CONTAINING PROTEIN"/>
    <property type="match status" value="1"/>
</dbReference>
<dbReference type="Proteomes" id="UP000295765">
    <property type="component" value="Unassembled WGS sequence"/>
</dbReference>
<evidence type="ECO:0000313" key="2">
    <source>
        <dbReference type="EMBL" id="TCO76005.1"/>
    </source>
</evidence>
<proteinExistence type="predicted"/>
<keyword evidence="3" id="KW-1185">Reference proteome</keyword>
<dbReference type="SMART" id="SM00881">
    <property type="entry name" value="CoA_binding"/>
    <property type="match status" value="1"/>
</dbReference>
<dbReference type="Gene3D" id="3.40.50.720">
    <property type="entry name" value="NAD(P)-binding Rossmann-like Domain"/>
    <property type="match status" value="1"/>
</dbReference>
<protein>
    <recommendedName>
        <fullName evidence="1">CoA-binding domain-containing protein</fullName>
    </recommendedName>
</protein>
<dbReference type="PANTHER" id="PTHR33303">
    <property type="entry name" value="CYTOPLASMIC PROTEIN-RELATED"/>
    <property type="match status" value="1"/>
</dbReference>
<evidence type="ECO:0000313" key="3">
    <source>
        <dbReference type="Proteomes" id="UP000295765"/>
    </source>
</evidence>
<sequence>MSEAFVNPSVNEIRELLARVRSIAVVGLSPSPGRPSYGVAAAMQGRGYRILPVNPAIVDGTGHVLGERAYASLDELPGPVDLVDVFRAPEHVAGIVDDCIRLGLPALWLQDGVIDAAAARRAQAAGMFVVMDRCLWRDCVVLAPRG</sequence>